<dbReference type="eggNOG" id="ENOG502SZI2">
    <property type="taxonomic scope" value="Eukaryota"/>
</dbReference>
<feature type="compositionally biased region" description="Polar residues" evidence="2">
    <location>
        <begin position="297"/>
        <end position="307"/>
    </location>
</feature>
<organism evidence="4">
    <name type="scientific">Amphimedon queenslandica</name>
    <name type="common">Sponge</name>
    <dbReference type="NCBI Taxonomy" id="400682"/>
    <lineage>
        <taxon>Eukaryota</taxon>
        <taxon>Metazoa</taxon>
        <taxon>Porifera</taxon>
        <taxon>Demospongiae</taxon>
        <taxon>Heteroscleromorpha</taxon>
        <taxon>Haplosclerida</taxon>
        <taxon>Niphatidae</taxon>
        <taxon>Amphimedon</taxon>
    </lineage>
</organism>
<dbReference type="InterPro" id="IPR000569">
    <property type="entry name" value="HECT_dom"/>
</dbReference>
<feature type="compositionally biased region" description="Basic and acidic residues" evidence="2">
    <location>
        <begin position="1"/>
        <end position="11"/>
    </location>
</feature>
<keyword evidence="1" id="KW-0833">Ubl conjugation pathway</keyword>
<proteinExistence type="predicted"/>
<feature type="region of interest" description="Disordered" evidence="2">
    <location>
        <begin position="277"/>
        <end position="307"/>
    </location>
</feature>
<feature type="region of interest" description="Disordered" evidence="2">
    <location>
        <begin position="40"/>
        <end position="93"/>
    </location>
</feature>
<dbReference type="OrthoDB" id="5988464at2759"/>
<gene>
    <name evidence="4" type="primary">109586463</name>
</gene>
<dbReference type="KEGG" id="aqu:109586463"/>
<dbReference type="AlphaFoldDB" id="A0A1X7TR41"/>
<reference evidence="5" key="1">
    <citation type="journal article" date="2010" name="Nature">
        <title>The Amphimedon queenslandica genome and the evolution of animal complexity.</title>
        <authorList>
            <person name="Srivastava M."/>
            <person name="Simakov O."/>
            <person name="Chapman J."/>
            <person name="Fahey B."/>
            <person name="Gauthier M.E."/>
            <person name="Mitros T."/>
            <person name="Richards G.S."/>
            <person name="Conaco C."/>
            <person name="Dacre M."/>
            <person name="Hellsten U."/>
            <person name="Larroux C."/>
            <person name="Putnam N.H."/>
            <person name="Stanke M."/>
            <person name="Adamska M."/>
            <person name="Darling A."/>
            <person name="Degnan S.M."/>
            <person name="Oakley T.H."/>
            <person name="Plachetzki D.C."/>
            <person name="Zhai Y."/>
            <person name="Adamski M."/>
            <person name="Calcino A."/>
            <person name="Cummins S.F."/>
            <person name="Goodstein D.M."/>
            <person name="Harris C."/>
            <person name="Jackson D.J."/>
            <person name="Leys S.P."/>
            <person name="Shu S."/>
            <person name="Woodcroft B.J."/>
            <person name="Vervoort M."/>
            <person name="Kosik K.S."/>
            <person name="Manning G."/>
            <person name="Degnan B.M."/>
            <person name="Rokhsar D.S."/>
        </authorList>
    </citation>
    <scope>NUCLEOTIDE SEQUENCE [LARGE SCALE GENOMIC DNA]</scope>
</reference>
<evidence type="ECO:0000256" key="1">
    <source>
        <dbReference type="ARBA" id="ARBA00022786"/>
    </source>
</evidence>
<name>A0A1X7TR41_AMPQE</name>
<feature type="compositionally biased region" description="Polar residues" evidence="2">
    <location>
        <begin position="279"/>
        <end position="289"/>
    </location>
</feature>
<evidence type="ECO:0000256" key="2">
    <source>
        <dbReference type="SAM" id="MobiDB-lite"/>
    </source>
</evidence>
<feature type="compositionally biased region" description="Polar residues" evidence="2">
    <location>
        <begin position="40"/>
        <end position="51"/>
    </location>
</feature>
<evidence type="ECO:0000259" key="3">
    <source>
        <dbReference type="Pfam" id="PF00632"/>
    </source>
</evidence>
<evidence type="ECO:0000313" key="5">
    <source>
        <dbReference type="Proteomes" id="UP000007879"/>
    </source>
</evidence>
<dbReference type="Pfam" id="PF00632">
    <property type="entry name" value="HECT"/>
    <property type="match status" value="1"/>
</dbReference>
<dbReference type="InParanoid" id="A0A1X7TR41"/>
<reference evidence="4" key="2">
    <citation type="submission" date="2017-05" db="UniProtKB">
        <authorList>
            <consortium name="EnsemblMetazoa"/>
        </authorList>
    </citation>
    <scope>IDENTIFICATION</scope>
</reference>
<dbReference type="Gene3D" id="3.90.1750.10">
    <property type="entry name" value="Hect, E3 ligase catalytic domains"/>
    <property type="match status" value="1"/>
</dbReference>
<sequence>MEGHGTREGRGRSATSQDNQVTAVDALAGALVNVVRQSLRSGMEPSTSQEATRPVTEFQRAAKRPKLSPPSLFNSRQVHPYQSRKRKETARSTPKVTNYVRDIILLPDEFENETGSVCIPRSNNREMLGKAGLVGKIELSSDKTEDEVRTEICELFAVPMGLTTDNIKDGIRFKFHYLQRAGCNTRSLCKPTVKDTFQWNGKQVASLAKSGSFIYLLAAEHLPGWTRFAEKDEMVNEEAHEMIDSDSDDLPRLPESFFSTHSSPSQRSNDHDIIIIGSTPASAPQTPSTDHPAFDATDTSSPQPYTIESSVSCELGTSSSGSNSTVADLVAMFDGVLTEQQVAVIYQFSGCNRISASSCLLEGPLLSSIINMCKQYFSGLPTKKLFVDSESYWEDMVAEYKGQANSFFKLRISIVNQPAIDTGGVRRQIYTSVFESFASNKYIHLFDGPLNYLRPSCSAEAKLSGLLKVLGSMISHSFCQDGLGFPYLSPLCYWYIVGGEEKALEYSSVDDIPADAAQVITLMNQCVCNEDLSNLMSNEVVQDVFQRCSITQVLKMSNKDVIAQCIITYEAVERISKSLDQLCEGLSNLGLSDVIRAFPHLFLSIFVFSGTVTSQDVIDAVYMPDPVNKTILAHLKRYIVSLSEDELKMFLVHATGSTYPINRSIRVEVNEDNRFSCHTCAKMLSVPQSYDDSEDGYLQFSENFSAVITDTSFNTV</sequence>
<accession>A0A1X7TR41</accession>
<evidence type="ECO:0000313" key="4">
    <source>
        <dbReference type="EnsemblMetazoa" id="Aqu2.1.17420_001"/>
    </source>
</evidence>
<protein>
    <recommendedName>
        <fullName evidence="3">HECT domain-containing protein</fullName>
    </recommendedName>
</protein>
<dbReference type="GO" id="GO:0004842">
    <property type="term" value="F:ubiquitin-protein transferase activity"/>
    <property type="evidence" value="ECO:0007669"/>
    <property type="project" value="InterPro"/>
</dbReference>
<feature type="domain" description="HECT" evidence="3">
    <location>
        <begin position="440"/>
        <end position="692"/>
    </location>
</feature>
<keyword evidence="5" id="KW-1185">Reference proteome</keyword>
<dbReference type="SUPFAM" id="SSF56204">
    <property type="entry name" value="Hect, E3 ligase catalytic domain"/>
    <property type="match status" value="1"/>
</dbReference>
<dbReference type="EnsemblMetazoa" id="XM_020002653.1">
    <property type="protein sequence ID" value="XP_019858212.1"/>
    <property type="gene ID" value="LOC109586463"/>
</dbReference>
<dbReference type="Proteomes" id="UP000007879">
    <property type="component" value="Unassembled WGS sequence"/>
</dbReference>
<dbReference type="InterPro" id="IPR035983">
    <property type="entry name" value="Hect_E3_ubiquitin_ligase"/>
</dbReference>
<dbReference type="STRING" id="400682.A0A1X7TR41"/>
<dbReference type="EnsemblMetazoa" id="Aqu2.1.17420_001">
    <property type="protein sequence ID" value="Aqu2.1.17420_001"/>
    <property type="gene ID" value="Aqu2.1.17420"/>
</dbReference>
<feature type="region of interest" description="Disordered" evidence="2">
    <location>
        <begin position="1"/>
        <end position="21"/>
    </location>
</feature>